<dbReference type="Proteomes" id="UP000265566">
    <property type="component" value="Chromosome 6"/>
</dbReference>
<reference evidence="8" key="5">
    <citation type="journal article" date="2018" name="Nat. Plants">
        <title>Whole-genome landscape of Medicago truncatula symbiotic genes.</title>
        <authorList>
            <person name="Pecrix Y."/>
            <person name="Gamas P."/>
            <person name="Carrere S."/>
        </authorList>
    </citation>
    <scope>NUCLEOTIDE SEQUENCE</scope>
    <source>
        <tissue evidence="8">Leaves</tissue>
    </source>
</reference>
<evidence type="ECO:0000313" key="8">
    <source>
        <dbReference type="EMBL" id="RHN52698.1"/>
    </source>
</evidence>
<dbReference type="InterPro" id="IPR010264">
    <property type="entry name" value="Self-incomp_S1"/>
</dbReference>
<dbReference type="EnsemblPlants" id="KEH26968">
    <property type="protein sequence ID" value="KEH26968"/>
    <property type="gene ID" value="MTR_6g081340"/>
</dbReference>
<dbReference type="PANTHER" id="PTHR31232">
    <property type="match status" value="1"/>
</dbReference>
<evidence type="ECO:0000256" key="3">
    <source>
        <dbReference type="ARBA" id="ARBA00022471"/>
    </source>
</evidence>
<dbReference type="GO" id="GO:0060320">
    <property type="term" value="P:rejection of self pollen"/>
    <property type="evidence" value="ECO:0007669"/>
    <property type="project" value="UniProtKB-KW"/>
</dbReference>
<comment type="subcellular location">
    <subcellularLocation>
        <location evidence="1 6">Secreted</location>
    </subcellularLocation>
</comment>
<evidence type="ECO:0000256" key="2">
    <source>
        <dbReference type="ARBA" id="ARBA00005581"/>
    </source>
</evidence>
<keyword evidence="10" id="KW-1185">Reference proteome</keyword>
<dbReference type="GO" id="GO:0005576">
    <property type="term" value="C:extracellular region"/>
    <property type="evidence" value="ECO:0007669"/>
    <property type="project" value="UniProtKB-SubCell"/>
</dbReference>
<organism evidence="7 10">
    <name type="scientific">Medicago truncatula</name>
    <name type="common">Barrel medic</name>
    <name type="synonym">Medicago tribuloides</name>
    <dbReference type="NCBI Taxonomy" id="3880"/>
    <lineage>
        <taxon>Eukaryota</taxon>
        <taxon>Viridiplantae</taxon>
        <taxon>Streptophyta</taxon>
        <taxon>Embryophyta</taxon>
        <taxon>Tracheophyta</taxon>
        <taxon>Spermatophyta</taxon>
        <taxon>Magnoliopsida</taxon>
        <taxon>eudicotyledons</taxon>
        <taxon>Gunneridae</taxon>
        <taxon>Pentapetalae</taxon>
        <taxon>rosids</taxon>
        <taxon>fabids</taxon>
        <taxon>Fabales</taxon>
        <taxon>Fabaceae</taxon>
        <taxon>Papilionoideae</taxon>
        <taxon>50 kb inversion clade</taxon>
        <taxon>NPAAA clade</taxon>
        <taxon>Hologalegina</taxon>
        <taxon>IRL clade</taxon>
        <taxon>Trifolieae</taxon>
        <taxon>Medicago</taxon>
    </lineage>
</organism>
<evidence type="ECO:0000313" key="7">
    <source>
        <dbReference type="EMBL" id="KEH26968.1"/>
    </source>
</evidence>
<evidence type="ECO:0000256" key="4">
    <source>
        <dbReference type="ARBA" id="ARBA00022525"/>
    </source>
</evidence>
<evidence type="ECO:0000256" key="5">
    <source>
        <dbReference type="ARBA" id="ARBA00022729"/>
    </source>
</evidence>
<evidence type="ECO:0000313" key="9">
    <source>
        <dbReference type="EnsemblPlants" id="KEH26968"/>
    </source>
</evidence>
<reference evidence="9" key="3">
    <citation type="submission" date="2015-04" db="UniProtKB">
        <authorList>
            <consortium name="EnsemblPlants"/>
        </authorList>
    </citation>
    <scope>IDENTIFICATION</scope>
    <source>
        <strain evidence="9">cv. Jemalong A17</strain>
    </source>
</reference>
<feature type="signal peptide" evidence="6">
    <location>
        <begin position="1"/>
        <end position="24"/>
    </location>
</feature>
<evidence type="ECO:0000313" key="11">
    <source>
        <dbReference type="Proteomes" id="UP000265566"/>
    </source>
</evidence>
<sequence>MSPFLHKVVLICVLPLLFVNNIVGVHVNVNNMLEGNLDLTLRCQSKDDDLGKQLLHHGQSFSWKFSPRFPPIFFQTLYFCSFAWTGEFHHFDIYVQGVEKLDNCDYCNWNVFESGPCRTPEKGDPICFPWNKTNK</sequence>
<protein>
    <recommendedName>
        <fullName evidence="6">S-protein homolog</fullName>
    </recommendedName>
</protein>
<feature type="chain" id="PRO_5014499543" description="S-protein homolog" evidence="6">
    <location>
        <begin position="25"/>
        <end position="135"/>
    </location>
</feature>
<dbReference type="PANTHER" id="PTHR31232:SF43">
    <property type="entry name" value="S-PROTEIN HOMOLOG 29-RELATED"/>
    <property type="match status" value="1"/>
</dbReference>
<reference evidence="11" key="4">
    <citation type="journal article" date="2018" name="Nat. Plants">
        <title>Whole-genome landscape of Medicago truncatula symbiotic genes.</title>
        <authorList>
            <person name="Pecrix Y."/>
            <person name="Staton S.E."/>
            <person name="Sallet E."/>
            <person name="Lelandais-Briere C."/>
            <person name="Moreau S."/>
            <person name="Carrere S."/>
            <person name="Blein T."/>
            <person name="Jardinaud M.F."/>
            <person name="Latrasse D."/>
            <person name="Zouine M."/>
            <person name="Zahm M."/>
            <person name="Kreplak J."/>
            <person name="Mayjonade B."/>
            <person name="Satge C."/>
            <person name="Perez M."/>
            <person name="Cauet S."/>
            <person name="Marande W."/>
            <person name="Chantry-Darmon C."/>
            <person name="Lopez-Roques C."/>
            <person name="Bouchez O."/>
            <person name="Berard A."/>
            <person name="Debelle F."/>
            <person name="Munos S."/>
            <person name="Bendahmane A."/>
            <person name="Berges H."/>
            <person name="Niebel A."/>
            <person name="Buitink J."/>
            <person name="Frugier F."/>
            <person name="Benhamed M."/>
            <person name="Crespi M."/>
            <person name="Gouzy J."/>
            <person name="Gamas P."/>
        </authorList>
    </citation>
    <scope>NUCLEOTIDE SEQUENCE [LARGE SCALE GENOMIC DNA]</scope>
    <source>
        <strain evidence="11">cv. Jemalong A17</strain>
    </source>
</reference>
<dbReference type="Gramene" id="rna37396">
    <property type="protein sequence ID" value="RHN52698.1"/>
    <property type="gene ID" value="gene37396"/>
</dbReference>
<dbReference type="HOGENOM" id="CLU_125658_0_2_1"/>
<gene>
    <name evidence="7" type="ordered locus">MTR_6g081340</name>
    <name evidence="8" type="ORF">MtrunA17_Chr6g0483311</name>
</gene>
<dbReference type="AlphaFoldDB" id="A0A072UD20"/>
<dbReference type="EMBL" id="CM001222">
    <property type="protein sequence ID" value="KEH26968.1"/>
    <property type="molecule type" value="Genomic_DNA"/>
</dbReference>
<reference evidence="7 10" key="2">
    <citation type="journal article" date="2014" name="BMC Genomics">
        <title>An improved genome release (version Mt4.0) for the model legume Medicago truncatula.</title>
        <authorList>
            <person name="Tang H."/>
            <person name="Krishnakumar V."/>
            <person name="Bidwell S."/>
            <person name="Rosen B."/>
            <person name="Chan A."/>
            <person name="Zhou S."/>
            <person name="Gentzbittel L."/>
            <person name="Childs K.L."/>
            <person name="Yandell M."/>
            <person name="Gundlach H."/>
            <person name="Mayer K.F."/>
            <person name="Schwartz D.C."/>
            <person name="Town C.D."/>
        </authorList>
    </citation>
    <scope>GENOME REANNOTATION</scope>
    <source>
        <strain evidence="7">A17</strain>
        <strain evidence="9 10">cv. Jemalong A17</strain>
    </source>
</reference>
<dbReference type="Proteomes" id="UP000002051">
    <property type="component" value="Chromosome 6"/>
</dbReference>
<reference evidence="7 10" key="1">
    <citation type="journal article" date="2011" name="Nature">
        <title>The Medicago genome provides insight into the evolution of rhizobial symbioses.</title>
        <authorList>
            <person name="Young N.D."/>
            <person name="Debelle F."/>
            <person name="Oldroyd G.E."/>
            <person name="Geurts R."/>
            <person name="Cannon S.B."/>
            <person name="Udvardi M.K."/>
            <person name="Benedito V.A."/>
            <person name="Mayer K.F."/>
            <person name="Gouzy J."/>
            <person name="Schoof H."/>
            <person name="Van de Peer Y."/>
            <person name="Proost S."/>
            <person name="Cook D.R."/>
            <person name="Meyers B.C."/>
            <person name="Spannagl M."/>
            <person name="Cheung F."/>
            <person name="De Mita S."/>
            <person name="Krishnakumar V."/>
            <person name="Gundlach H."/>
            <person name="Zhou S."/>
            <person name="Mudge J."/>
            <person name="Bharti A.K."/>
            <person name="Murray J.D."/>
            <person name="Naoumkina M.A."/>
            <person name="Rosen B."/>
            <person name="Silverstein K.A."/>
            <person name="Tang H."/>
            <person name="Rombauts S."/>
            <person name="Zhao P.X."/>
            <person name="Zhou P."/>
            <person name="Barbe V."/>
            <person name="Bardou P."/>
            <person name="Bechner M."/>
            <person name="Bellec A."/>
            <person name="Berger A."/>
            <person name="Berges H."/>
            <person name="Bidwell S."/>
            <person name="Bisseling T."/>
            <person name="Choisne N."/>
            <person name="Couloux A."/>
            <person name="Denny R."/>
            <person name="Deshpande S."/>
            <person name="Dai X."/>
            <person name="Doyle J.J."/>
            <person name="Dudez A.M."/>
            <person name="Farmer A.D."/>
            <person name="Fouteau S."/>
            <person name="Franken C."/>
            <person name="Gibelin C."/>
            <person name="Gish J."/>
            <person name="Goldstein S."/>
            <person name="Gonzalez A.J."/>
            <person name="Green P.J."/>
            <person name="Hallab A."/>
            <person name="Hartog M."/>
            <person name="Hua A."/>
            <person name="Humphray S.J."/>
            <person name="Jeong D.H."/>
            <person name="Jing Y."/>
            <person name="Jocker A."/>
            <person name="Kenton S.M."/>
            <person name="Kim D.J."/>
            <person name="Klee K."/>
            <person name="Lai H."/>
            <person name="Lang C."/>
            <person name="Lin S."/>
            <person name="Macmil S.L."/>
            <person name="Magdelenat G."/>
            <person name="Matthews L."/>
            <person name="McCorrison J."/>
            <person name="Monaghan E.L."/>
            <person name="Mun J.H."/>
            <person name="Najar F.Z."/>
            <person name="Nicholson C."/>
            <person name="Noirot C."/>
            <person name="O'Bleness M."/>
            <person name="Paule C.R."/>
            <person name="Poulain J."/>
            <person name="Prion F."/>
            <person name="Qin B."/>
            <person name="Qu C."/>
            <person name="Retzel E.F."/>
            <person name="Riddle C."/>
            <person name="Sallet E."/>
            <person name="Samain S."/>
            <person name="Samson N."/>
            <person name="Sanders I."/>
            <person name="Saurat O."/>
            <person name="Scarpelli C."/>
            <person name="Schiex T."/>
            <person name="Segurens B."/>
            <person name="Severin A.J."/>
            <person name="Sherrier D.J."/>
            <person name="Shi R."/>
            <person name="Sims S."/>
            <person name="Singer S.R."/>
            <person name="Sinharoy S."/>
            <person name="Sterck L."/>
            <person name="Viollet A."/>
            <person name="Wang B.B."/>
            <person name="Wang K."/>
            <person name="Wang M."/>
            <person name="Wang X."/>
            <person name="Warfsmann J."/>
            <person name="Weissenbach J."/>
            <person name="White D.D."/>
            <person name="White J.D."/>
            <person name="Wiley G.B."/>
            <person name="Wincker P."/>
            <person name="Xing Y."/>
            <person name="Yang L."/>
            <person name="Yao Z."/>
            <person name="Ying F."/>
            <person name="Zhai J."/>
            <person name="Zhou L."/>
            <person name="Zuber A."/>
            <person name="Denarie J."/>
            <person name="Dixon R.A."/>
            <person name="May G.D."/>
            <person name="Schwartz D.C."/>
            <person name="Rogers J."/>
            <person name="Quetier F."/>
            <person name="Town C.D."/>
            <person name="Roe B.A."/>
        </authorList>
    </citation>
    <scope>NUCLEOTIDE SEQUENCE [LARGE SCALE GENOMIC DNA]</scope>
    <source>
        <strain evidence="7">A17</strain>
        <strain evidence="9 10">cv. Jemalong A17</strain>
    </source>
</reference>
<accession>A0A072UD20</accession>
<dbReference type="Pfam" id="PF05938">
    <property type="entry name" value="Self-incomp_S1"/>
    <property type="match status" value="1"/>
</dbReference>
<comment type="similarity">
    <text evidence="2 6">Belongs to the plant self-incompatibility (S1) protein family.</text>
</comment>
<keyword evidence="3 6" id="KW-0713">Self-incompatibility</keyword>
<evidence type="ECO:0000256" key="6">
    <source>
        <dbReference type="RuleBase" id="RU367044"/>
    </source>
</evidence>
<keyword evidence="5 6" id="KW-0732">Signal</keyword>
<evidence type="ECO:0000256" key="1">
    <source>
        <dbReference type="ARBA" id="ARBA00004613"/>
    </source>
</evidence>
<proteinExistence type="inferred from homology"/>
<dbReference type="EMBL" id="PSQE01000006">
    <property type="protein sequence ID" value="RHN52698.1"/>
    <property type="molecule type" value="Genomic_DNA"/>
</dbReference>
<keyword evidence="4 6" id="KW-0964">Secreted</keyword>
<evidence type="ECO:0000313" key="10">
    <source>
        <dbReference type="Proteomes" id="UP000002051"/>
    </source>
</evidence>
<name>A0A072UD20_MEDTR</name>